<dbReference type="GeneID" id="70294745"/>
<keyword evidence="3" id="KW-1185">Reference proteome</keyword>
<dbReference type="RefSeq" id="XP_046116349.1">
    <property type="nucleotide sequence ID" value="XM_046263842.1"/>
</dbReference>
<sequence>MSRFFRDGREDDSSDEAKSPAAADSEPTDSSDEEPTRRHGSISSSASESRFLIVRPTLPAPVDLIPTIRCLSTSPPGPLPSPLIRDILHTVPSLEVSDHSDLRETFTYRRYKADGVDIWFQAIDPETGDSLVHAIVRSGRIGALEACSFYPTCGFGRARYQQPRDRHILFMHQNMQGDNGLHVAARTGGLPLVRAVLRNFKGRDTLNGVLRPDMRPYAPLTCPLLFPPIIRHSYTIYSKRLYATSDSTILERRS</sequence>
<protein>
    <submittedName>
        <fullName evidence="2">Uncharacterized protein</fullName>
    </submittedName>
</protein>
<evidence type="ECO:0000256" key="1">
    <source>
        <dbReference type="SAM" id="MobiDB-lite"/>
    </source>
</evidence>
<name>A0A9P7ZIX2_9HYPO</name>
<evidence type="ECO:0000313" key="2">
    <source>
        <dbReference type="EMBL" id="KAG9252425.1"/>
    </source>
</evidence>
<proteinExistence type="predicted"/>
<dbReference type="AlphaFoldDB" id="A0A9P7ZIX2"/>
<gene>
    <name evidence="2" type="ORF">F5Z01DRAFT_660663</name>
</gene>
<dbReference type="Proteomes" id="UP000887229">
    <property type="component" value="Unassembled WGS sequence"/>
</dbReference>
<organism evidence="2 3">
    <name type="scientific">Emericellopsis atlantica</name>
    <dbReference type="NCBI Taxonomy" id="2614577"/>
    <lineage>
        <taxon>Eukaryota</taxon>
        <taxon>Fungi</taxon>
        <taxon>Dikarya</taxon>
        <taxon>Ascomycota</taxon>
        <taxon>Pezizomycotina</taxon>
        <taxon>Sordariomycetes</taxon>
        <taxon>Hypocreomycetidae</taxon>
        <taxon>Hypocreales</taxon>
        <taxon>Bionectriaceae</taxon>
        <taxon>Emericellopsis</taxon>
    </lineage>
</organism>
<dbReference type="EMBL" id="MU251262">
    <property type="protein sequence ID" value="KAG9252425.1"/>
    <property type="molecule type" value="Genomic_DNA"/>
</dbReference>
<comment type="caution">
    <text evidence="2">The sequence shown here is derived from an EMBL/GenBank/DDBJ whole genome shotgun (WGS) entry which is preliminary data.</text>
</comment>
<feature type="compositionally biased region" description="Basic and acidic residues" evidence="1">
    <location>
        <begin position="1"/>
        <end position="18"/>
    </location>
</feature>
<reference evidence="2" key="1">
    <citation type="journal article" date="2021" name="IMA Fungus">
        <title>Genomic characterization of three marine fungi, including Emericellopsis atlantica sp. nov. with signatures of a generalist lifestyle and marine biomass degradation.</title>
        <authorList>
            <person name="Hagestad O.C."/>
            <person name="Hou L."/>
            <person name="Andersen J.H."/>
            <person name="Hansen E.H."/>
            <person name="Altermark B."/>
            <person name="Li C."/>
            <person name="Kuhnert E."/>
            <person name="Cox R.J."/>
            <person name="Crous P.W."/>
            <person name="Spatafora J.W."/>
            <person name="Lail K."/>
            <person name="Amirebrahimi M."/>
            <person name="Lipzen A."/>
            <person name="Pangilinan J."/>
            <person name="Andreopoulos W."/>
            <person name="Hayes R.D."/>
            <person name="Ng V."/>
            <person name="Grigoriev I.V."/>
            <person name="Jackson S.A."/>
            <person name="Sutton T.D.S."/>
            <person name="Dobson A.D.W."/>
            <person name="Rama T."/>
        </authorList>
    </citation>
    <scope>NUCLEOTIDE SEQUENCE</scope>
    <source>
        <strain evidence="2">TS7</strain>
    </source>
</reference>
<accession>A0A9P7ZIX2</accession>
<feature type="region of interest" description="Disordered" evidence="1">
    <location>
        <begin position="1"/>
        <end position="45"/>
    </location>
</feature>
<dbReference type="OrthoDB" id="4795535at2759"/>
<evidence type="ECO:0000313" key="3">
    <source>
        <dbReference type="Proteomes" id="UP000887229"/>
    </source>
</evidence>